<dbReference type="Proteomes" id="UP000245489">
    <property type="component" value="Unassembled WGS sequence"/>
</dbReference>
<name>A0A316EDW8_9BACT</name>
<gene>
    <name evidence="1" type="ORF">LV89_02057</name>
</gene>
<sequence>MINVTRGDKPTSLDNPAIQSYLDKVASYNSLEDDDRKNASKPESNISYRNSDVLEAFDRNFHSKCYLTEQKFENSWAMDIEHFRSKAFGQFPELKYEWTNLYPCSHDANMAKPRNEPDGGYLDPCVPIDDVEKEIIYTLEMNGVAYFDVLNKTNIKAVNTCKLLDKIHNGTDDYSIKKTGELRHLIHKKEREVIRLIMEWLNVKGSNIEEEIRAERKIKNILSRKSDFTMLLRSLSCVKKYLPEDFLD</sequence>
<reference evidence="1 2" key="1">
    <citation type="submission" date="2018-05" db="EMBL/GenBank/DDBJ databases">
        <title>Genomic Encyclopedia of Archaeal and Bacterial Type Strains, Phase II (KMG-II): from individual species to whole genera.</title>
        <authorList>
            <person name="Goeker M."/>
        </authorList>
    </citation>
    <scope>NUCLEOTIDE SEQUENCE [LARGE SCALE GENOMIC DNA]</scope>
    <source>
        <strain evidence="1 2">DSM 22214</strain>
    </source>
</reference>
<organism evidence="1 2">
    <name type="scientific">Arcicella aurantiaca</name>
    <dbReference type="NCBI Taxonomy" id="591202"/>
    <lineage>
        <taxon>Bacteria</taxon>
        <taxon>Pseudomonadati</taxon>
        <taxon>Bacteroidota</taxon>
        <taxon>Cytophagia</taxon>
        <taxon>Cytophagales</taxon>
        <taxon>Flectobacillaceae</taxon>
        <taxon>Arcicella</taxon>
    </lineage>
</organism>
<dbReference type="EMBL" id="QGGO01000009">
    <property type="protein sequence ID" value="PWK26851.1"/>
    <property type="molecule type" value="Genomic_DNA"/>
</dbReference>
<evidence type="ECO:0000313" key="1">
    <source>
        <dbReference type="EMBL" id="PWK26851.1"/>
    </source>
</evidence>
<dbReference type="RefSeq" id="WP_109742804.1">
    <property type="nucleotide sequence ID" value="NZ_QGGO01000009.1"/>
</dbReference>
<proteinExistence type="predicted"/>
<keyword evidence="2" id="KW-1185">Reference proteome</keyword>
<dbReference type="AlphaFoldDB" id="A0A316EDW8"/>
<comment type="caution">
    <text evidence="1">The sequence shown here is derived from an EMBL/GenBank/DDBJ whole genome shotgun (WGS) entry which is preliminary data.</text>
</comment>
<evidence type="ECO:0000313" key="2">
    <source>
        <dbReference type="Proteomes" id="UP000245489"/>
    </source>
</evidence>
<evidence type="ECO:0008006" key="3">
    <source>
        <dbReference type="Google" id="ProtNLM"/>
    </source>
</evidence>
<protein>
    <recommendedName>
        <fullName evidence="3">TIGR02646 family protein</fullName>
    </recommendedName>
</protein>
<accession>A0A316EDW8</accession>
<dbReference type="OrthoDB" id="879809at2"/>